<evidence type="ECO:0000313" key="2">
    <source>
        <dbReference type="Proteomes" id="UP000235145"/>
    </source>
</evidence>
<proteinExistence type="predicted"/>
<dbReference type="Proteomes" id="UP000235145">
    <property type="component" value="Unassembled WGS sequence"/>
</dbReference>
<protein>
    <submittedName>
        <fullName evidence="1">Uncharacterized protein</fullName>
    </submittedName>
</protein>
<keyword evidence="2" id="KW-1185">Reference proteome</keyword>
<reference evidence="1 2" key="1">
    <citation type="journal article" date="2017" name="Nat. Commun.">
        <title>Genome assembly with in vitro proximity ligation data and whole-genome triplication in lettuce.</title>
        <authorList>
            <person name="Reyes-Chin-Wo S."/>
            <person name="Wang Z."/>
            <person name="Yang X."/>
            <person name="Kozik A."/>
            <person name="Arikit S."/>
            <person name="Song C."/>
            <person name="Xia L."/>
            <person name="Froenicke L."/>
            <person name="Lavelle D.O."/>
            <person name="Truco M.J."/>
            <person name="Xia R."/>
            <person name="Zhu S."/>
            <person name="Xu C."/>
            <person name="Xu H."/>
            <person name="Xu X."/>
            <person name="Cox K."/>
            <person name="Korf I."/>
            <person name="Meyers B.C."/>
            <person name="Michelmore R.W."/>
        </authorList>
    </citation>
    <scope>NUCLEOTIDE SEQUENCE [LARGE SCALE GENOMIC DNA]</scope>
    <source>
        <strain evidence="2">cv. Salinas</strain>
        <tissue evidence="1">Seedlings</tissue>
    </source>
</reference>
<organism evidence="1 2">
    <name type="scientific">Lactuca sativa</name>
    <name type="common">Garden lettuce</name>
    <dbReference type="NCBI Taxonomy" id="4236"/>
    <lineage>
        <taxon>Eukaryota</taxon>
        <taxon>Viridiplantae</taxon>
        <taxon>Streptophyta</taxon>
        <taxon>Embryophyta</taxon>
        <taxon>Tracheophyta</taxon>
        <taxon>Spermatophyta</taxon>
        <taxon>Magnoliopsida</taxon>
        <taxon>eudicotyledons</taxon>
        <taxon>Gunneridae</taxon>
        <taxon>Pentapetalae</taxon>
        <taxon>asterids</taxon>
        <taxon>campanulids</taxon>
        <taxon>Asterales</taxon>
        <taxon>Asteraceae</taxon>
        <taxon>Cichorioideae</taxon>
        <taxon>Cichorieae</taxon>
        <taxon>Lactucinae</taxon>
        <taxon>Lactuca</taxon>
    </lineage>
</organism>
<comment type="caution">
    <text evidence="1">The sequence shown here is derived from an EMBL/GenBank/DDBJ whole genome shotgun (WGS) entry which is preliminary data.</text>
</comment>
<dbReference type="AlphaFoldDB" id="A0A9R1WXW3"/>
<gene>
    <name evidence="1" type="ORF">LSAT_V11C800423680</name>
</gene>
<name>A0A9R1WXW3_LACSA</name>
<sequence length="109" mass="12813">MDEYLSPVYDLHEFNRQLSAVFDKIDEHLNAIHPKVNSRPSYTVHGFVYAFKIWIMKKFLRSQRPIRLKVQGLNISRKGNPSAVSSRRIRDVILITESRSLCIVEREEL</sequence>
<accession>A0A9R1WXW3</accession>
<evidence type="ECO:0000313" key="1">
    <source>
        <dbReference type="EMBL" id="KAJ0191239.1"/>
    </source>
</evidence>
<dbReference type="EMBL" id="NBSK02000008">
    <property type="protein sequence ID" value="KAJ0191239.1"/>
    <property type="molecule type" value="Genomic_DNA"/>
</dbReference>